<dbReference type="PANTHER" id="PTHR43731:SF26">
    <property type="entry name" value="RHOMBOID-LIKE PROTEIN 10, CHLOROPLASTIC"/>
    <property type="match status" value="1"/>
</dbReference>
<reference evidence="9 10" key="1">
    <citation type="journal article" date="2019" name="Nat. Microbiol.">
        <title>Mediterranean grassland soil C-N compound turnover is dependent on rainfall and depth, and is mediated by genomically divergent microorganisms.</title>
        <authorList>
            <person name="Diamond S."/>
            <person name="Andeer P.F."/>
            <person name="Li Z."/>
            <person name="Crits-Christoph A."/>
            <person name="Burstein D."/>
            <person name="Anantharaman K."/>
            <person name="Lane K.R."/>
            <person name="Thomas B.C."/>
            <person name="Pan C."/>
            <person name="Northen T.R."/>
            <person name="Banfield J.F."/>
        </authorList>
    </citation>
    <scope>NUCLEOTIDE SEQUENCE [LARGE SCALE GENOMIC DNA]</scope>
    <source>
        <strain evidence="7">WS_1</strain>
        <strain evidence="8">WS_5</strain>
    </source>
</reference>
<dbReference type="EMBL" id="VBOV01000081">
    <property type="protein sequence ID" value="TMQ60320.1"/>
    <property type="molecule type" value="Genomic_DNA"/>
</dbReference>
<dbReference type="PANTHER" id="PTHR43731">
    <property type="entry name" value="RHOMBOID PROTEASE"/>
    <property type="match status" value="1"/>
</dbReference>
<dbReference type="GO" id="GO:0006508">
    <property type="term" value="P:proteolysis"/>
    <property type="evidence" value="ECO:0007669"/>
    <property type="project" value="UniProtKB-KW"/>
</dbReference>
<evidence type="ECO:0000313" key="7">
    <source>
        <dbReference type="EMBL" id="TMQ49244.1"/>
    </source>
</evidence>
<sequence length="226" mass="24483">MIPLRDRNPSGSFPGVTLLLILINVFVFIYEVQLGPGISSFLKRHALVPAEVTGSLRFGTISLADTIAPFFTSMFLHGGWLHLISNMWFLWIFGDNVEDALGKMRYILFYTACGLIAAFTHFLVEPGSTLPVIGASGAIAGVLGAYAVLFPGARVVTLVPVFFFLQVMELPALLILGYWFVLQILSGSLEGLAPTSSGGVAWWAHIGGFLAGVVLVLVMRPRRVTI</sequence>
<keyword evidence="8" id="KW-0378">Hydrolase</keyword>
<feature type="transmembrane region" description="Helical" evidence="5">
    <location>
        <begin position="130"/>
        <end position="149"/>
    </location>
</feature>
<keyword evidence="4 5" id="KW-0472">Membrane</keyword>
<evidence type="ECO:0000313" key="10">
    <source>
        <dbReference type="Proteomes" id="UP000320913"/>
    </source>
</evidence>
<comment type="subcellular location">
    <subcellularLocation>
        <location evidence="1">Membrane</location>
        <topology evidence="1">Multi-pass membrane protein</topology>
    </subcellularLocation>
</comment>
<dbReference type="InterPro" id="IPR022764">
    <property type="entry name" value="Peptidase_S54_rhomboid_dom"/>
</dbReference>
<dbReference type="InterPro" id="IPR035952">
    <property type="entry name" value="Rhomboid-like_sf"/>
</dbReference>
<evidence type="ECO:0000313" key="8">
    <source>
        <dbReference type="EMBL" id="TMQ60320.1"/>
    </source>
</evidence>
<dbReference type="AlphaFoldDB" id="A0A538T9L0"/>
<dbReference type="GO" id="GO:0016020">
    <property type="term" value="C:membrane"/>
    <property type="evidence" value="ECO:0007669"/>
    <property type="project" value="UniProtKB-SubCell"/>
</dbReference>
<evidence type="ECO:0000256" key="4">
    <source>
        <dbReference type="ARBA" id="ARBA00023136"/>
    </source>
</evidence>
<evidence type="ECO:0000256" key="2">
    <source>
        <dbReference type="ARBA" id="ARBA00022692"/>
    </source>
</evidence>
<keyword evidence="2 5" id="KW-0812">Transmembrane</keyword>
<protein>
    <submittedName>
        <fullName evidence="8">Rhomboid family intramembrane serine protease</fullName>
    </submittedName>
</protein>
<dbReference type="GO" id="GO:0004252">
    <property type="term" value="F:serine-type endopeptidase activity"/>
    <property type="evidence" value="ECO:0007669"/>
    <property type="project" value="InterPro"/>
</dbReference>
<comment type="caution">
    <text evidence="8">The sequence shown here is derived from an EMBL/GenBank/DDBJ whole genome shotgun (WGS) entry which is preliminary data.</text>
</comment>
<feature type="transmembrane region" description="Helical" evidence="5">
    <location>
        <begin position="106"/>
        <end position="124"/>
    </location>
</feature>
<feature type="transmembrane region" description="Helical" evidence="5">
    <location>
        <begin position="200"/>
        <end position="219"/>
    </location>
</feature>
<accession>A0A538T9L0</accession>
<feature type="domain" description="Peptidase S54 rhomboid" evidence="6">
    <location>
        <begin position="69"/>
        <end position="220"/>
    </location>
</feature>
<dbReference type="Pfam" id="PF01694">
    <property type="entry name" value="Rhomboid"/>
    <property type="match status" value="1"/>
</dbReference>
<evidence type="ECO:0000256" key="3">
    <source>
        <dbReference type="ARBA" id="ARBA00022989"/>
    </source>
</evidence>
<gene>
    <name evidence="7" type="ORF">E6K71_05360</name>
    <name evidence="8" type="ORF">E6K75_03090</name>
</gene>
<dbReference type="FunFam" id="1.20.1540.10:FF:000027">
    <property type="entry name" value="Rhomboid family intramembrane serine protease"/>
    <property type="match status" value="1"/>
</dbReference>
<dbReference type="InterPro" id="IPR050925">
    <property type="entry name" value="Rhomboid_protease_S54"/>
</dbReference>
<dbReference type="Proteomes" id="UP000316292">
    <property type="component" value="Unassembled WGS sequence"/>
</dbReference>
<evidence type="ECO:0000256" key="5">
    <source>
        <dbReference type="SAM" id="Phobius"/>
    </source>
</evidence>
<keyword evidence="3 5" id="KW-1133">Transmembrane helix</keyword>
<evidence type="ECO:0000259" key="6">
    <source>
        <dbReference type="Pfam" id="PF01694"/>
    </source>
</evidence>
<feature type="transmembrane region" description="Helical" evidence="5">
    <location>
        <begin position="12"/>
        <end position="30"/>
    </location>
</feature>
<evidence type="ECO:0000256" key="1">
    <source>
        <dbReference type="ARBA" id="ARBA00004141"/>
    </source>
</evidence>
<evidence type="ECO:0000313" key="9">
    <source>
        <dbReference type="Proteomes" id="UP000316292"/>
    </source>
</evidence>
<feature type="transmembrane region" description="Helical" evidence="5">
    <location>
        <begin position="74"/>
        <end position="94"/>
    </location>
</feature>
<proteinExistence type="predicted"/>
<dbReference type="EMBL" id="VBOR01000059">
    <property type="protein sequence ID" value="TMQ49244.1"/>
    <property type="molecule type" value="Genomic_DNA"/>
</dbReference>
<dbReference type="SUPFAM" id="SSF144091">
    <property type="entry name" value="Rhomboid-like"/>
    <property type="match status" value="1"/>
</dbReference>
<organism evidence="8 10">
    <name type="scientific">Eiseniibacteriota bacterium</name>
    <dbReference type="NCBI Taxonomy" id="2212470"/>
    <lineage>
        <taxon>Bacteria</taxon>
        <taxon>Candidatus Eiseniibacteriota</taxon>
    </lineage>
</organism>
<keyword evidence="8" id="KW-0645">Protease</keyword>
<dbReference type="Proteomes" id="UP000320913">
    <property type="component" value="Unassembled WGS sequence"/>
</dbReference>
<name>A0A538T9L0_UNCEI</name>
<dbReference type="Gene3D" id="1.20.1540.10">
    <property type="entry name" value="Rhomboid-like"/>
    <property type="match status" value="1"/>
</dbReference>
<feature type="transmembrane region" description="Helical" evidence="5">
    <location>
        <begin position="161"/>
        <end position="180"/>
    </location>
</feature>